<dbReference type="GO" id="GO:0009117">
    <property type="term" value="P:nucleotide metabolic process"/>
    <property type="evidence" value="ECO:0007669"/>
    <property type="project" value="TreeGrafter"/>
</dbReference>
<feature type="active site" description="Tele-AMP-histidine intermediate" evidence="1">
    <location>
        <position position="93"/>
    </location>
</feature>
<dbReference type="EMBL" id="VVZA01000007">
    <property type="protein sequence ID" value="KAA5405301.1"/>
    <property type="molecule type" value="Genomic_DNA"/>
</dbReference>
<reference evidence="10" key="5">
    <citation type="submission" date="2021-06" db="EMBL/GenBank/DDBJ databases">
        <title>Collection of gut derived symbiotic bacterial strains cultured from healthy donors.</title>
        <authorList>
            <person name="Lin H."/>
            <person name="Littmann E."/>
            <person name="Pamer E.G."/>
        </authorList>
    </citation>
    <scope>NUCLEOTIDE SEQUENCE</scope>
    <source>
        <strain evidence="10">MSK.5.10</strain>
    </source>
</reference>
<reference evidence="12 22" key="4">
    <citation type="submission" date="2019-11" db="EMBL/GenBank/DDBJ databases">
        <title>Complete genome sequence of Bacteroides dorei DSM 17855.</title>
        <authorList>
            <person name="Russell J.T."/>
        </authorList>
    </citation>
    <scope>NUCLEOTIDE SEQUENCE [LARGE SCALE GENOMIC DNA]</scope>
    <source>
        <strain evidence="12 22">DSM 17855</strain>
    </source>
</reference>
<dbReference type="Proteomes" id="UP000481616">
    <property type="component" value="Unassembled WGS sequence"/>
</dbReference>
<dbReference type="GO" id="GO:0008168">
    <property type="term" value="F:methyltransferase activity"/>
    <property type="evidence" value="ECO:0007669"/>
    <property type="project" value="UniProtKB-KW"/>
</dbReference>
<dbReference type="Proteomes" id="UP000481700">
    <property type="component" value="Unassembled WGS sequence"/>
</dbReference>
<dbReference type="EMBL" id="QRZL01000007">
    <property type="protein sequence ID" value="RGV77960.1"/>
    <property type="molecule type" value="Genomic_DNA"/>
</dbReference>
<dbReference type="Proteomes" id="UP000441162">
    <property type="component" value="Unassembled WGS sequence"/>
</dbReference>
<evidence type="ECO:0000313" key="22">
    <source>
        <dbReference type="Proteomes" id="UP000500949"/>
    </source>
</evidence>
<keyword evidence="15" id="KW-0489">Methyltransferase</keyword>
<dbReference type="InterPro" id="IPR001310">
    <property type="entry name" value="Histidine_triad_HIT"/>
</dbReference>
<evidence type="ECO:0000313" key="18">
    <source>
        <dbReference type="Proteomes" id="UP000347681"/>
    </source>
</evidence>
<dbReference type="EC" id="2.1.1.-" evidence="15"/>
<dbReference type="Proteomes" id="UP000777173">
    <property type="component" value="Unassembled WGS sequence"/>
</dbReference>
<dbReference type="EMBL" id="BQOB01000001">
    <property type="protein sequence ID" value="GKH80827.1"/>
    <property type="molecule type" value="Genomic_DNA"/>
</dbReference>
<keyword evidence="15" id="KW-0808">Transferase</keyword>
<dbReference type="PANTHER" id="PTHR46648">
    <property type="entry name" value="HIT FAMILY PROTEIN 1"/>
    <property type="match status" value="1"/>
</dbReference>
<dbReference type="EMBL" id="JAWDEV010000010">
    <property type="protein sequence ID" value="MDU0270340.1"/>
    <property type="molecule type" value="Genomic_DNA"/>
</dbReference>
<dbReference type="PRINTS" id="PR00332">
    <property type="entry name" value="HISTRIAD"/>
</dbReference>
<evidence type="ECO:0000313" key="13">
    <source>
        <dbReference type="EMBL" id="RGV77960.1"/>
    </source>
</evidence>
<evidence type="ECO:0000256" key="2">
    <source>
        <dbReference type="PIRSR" id="PIRSR601310-3"/>
    </source>
</evidence>
<dbReference type="EMBL" id="CP046176">
    <property type="protein sequence ID" value="QJR75122.1"/>
    <property type="molecule type" value="Genomic_DNA"/>
</dbReference>
<evidence type="ECO:0000256" key="3">
    <source>
        <dbReference type="PROSITE-ProRule" id="PRU00464"/>
    </source>
</evidence>
<evidence type="ECO:0000313" key="14">
    <source>
        <dbReference type="EMBL" id="TDB06104.1"/>
    </source>
</evidence>
<dbReference type="EMBL" id="JAHOAX010000009">
    <property type="protein sequence ID" value="MBV3123783.1"/>
    <property type="molecule type" value="Genomic_DNA"/>
</dbReference>
<reference evidence="5" key="6">
    <citation type="submission" date="2022-01" db="EMBL/GenBank/DDBJ databases">
        <title>Novel bile acid biosynthetic pathways are enriched in the microbiome of centenarians.</title>
        <authorList>
            <person name="Sato Y."/>
            <person name="Atarashi K."/>
            <person name="Plichta R.D."/>
            <person name="Arai Y."/>
            <person name="Sasajima S."/>
            <person name="Kearney M.S."/>
            <person name="Suda W."/>
            <person name="Takeshita K."/>
            <person name="Sasaki T."/>
            <person name="Okamoto S."/>
            <person name="Skelly N.A."/>
            <person name="Okamura Y."/>
            <person name="Vlamakis H."/>
            <person name="Li Y."/>
            <person name="Tanoue T."/>
            <person name="Takei H."/>
            <person name="Nittono H."/>
            <person name="Narushima S."/>
            <person name="Irie J."/>
            <person name="Itoh H."/>
            <person name="Moriya K."/>
            <person name="Sugiura Y."/>
            <person name="Suematsu M."/>
            <person name="Moritoki N."/>
            <person name="Shibata S."/>
            <person name="Littman R.D."/>
            <person name="Fischbach A.M."/>
            <person name="Uwamino Y."/>
            <person name="Inoue T."/>
            <person name="Honda A."/>
            <person name="Hattori M."/>
            <person name="Murai T."/>
            <person name="Xavier J.R."/>
            <person name="Hirose N."/>
            <person name="Honda K."/>
        </authorList>
    </citation>
    <scope>NUCLEOTIDE SEQUENCE</scope>
    <source>
        <strain evidence="5">CE91-St7</strain>
    </source>
</reference>
<evidence type="ECO:0000313" key="8">
    <source>
        <dbReference type="EMBL" id="KAA5398039.1"/>
    </source>
</evidence>
<proteinExistence type="predicted"/>
<dbReference type="Gene3D" id="3.30.428.10">
    <property type="entry name" value="HIT-like"/>
    <property type="match status" value="1"/>
</dbReference>
<dbReference type="InterPro" id="IPR011146">
    <property type="entry name" value="HIT-like"/>
</dbReference>
<dbReference type="SUPFAM" id="SSF54197">
    <property type="entry name" value="HIT-like"/>
    <property type="match status" value="1"/>
</dbReference>
<dbReference type="GO" id="GO:0032259">
    <property type="term" value="P:methylation"/>
    <property type="evidence" value="ECO:0007669"/>
    <property type="project" value="UniProtKB-KW"/>
</dbReference>
<dbReference type="PANTHER" id="PTHR46648:SF1">
    <property type="entry name" value="ADENOSINE 5'-MONOPHOSPHORAMIDASE HNT1"/>
    <property type="match status" value="1"/>
</dbReference>
<dbReference type="Proteomes" id="UP001055104">
    <property type="component" value="Unassembled WGS sequence"/>
</dbReference>
<dbReference type="EMBL" id="VVYY01000008">
    <property type="protein sequence ID" value="KAA5398039.1"/>
    <property type="molecule type" value="Genomic_DNA"/>
</dbReference>
<evidence type="ECO:0000313" key="5">
    <source>
        <dbReference type="EMBL" id="GKH80827.1"/>
    </source>
</evidence>
<organism evidence="15 23">
    <name type="scientific">Phocaeicola dorei</name>
    <dbReference type="NCBI Taxonomy" id="357276"/>
    <lineage>
        <taxon>Bacteria</taxon>
        <taxon>Pseudomonadati</taxon>
        <taxon>Bacteroidota</taxon>
        <taxon>Bacteroidia</taxon>
        <taxon>Bacteroidales</taxon>
        <taxon>Bacteroidaceae</taxon>
        <taxon>Phocaeicola</taxon>
    </lineage>
</organism>
<dbReference type="eggNOG" id="COG0537">
    <property type="taxonomic scope" value="Bacteria"/>
</dbReference>
<dbReference type="AlphaFoldDB" id="A0A076IJV6"/>
<evidence type="ECO:0000256" key="1">
    <source>
        <dbReference type="PIRSR" id="PIRSR601310-1"/>
    </source>
</evidence>
<evidence type="ECO:0000259" key="4">
    <source>
        <dbReference type="PROSITE" id="PS51084"/>
    </source>
</evidence>
<reference evidence="15" key="7">
    <citation type="journal article" date="2023" name="Nat. Commun.">
        <title>Identification of a novel Human Milk Oligosaccharides utilization cluster in the infant gut commensal Bacteroides dorei.</title>
        <authorList>
            <person name="Kijner S."/>
            <person name="Ennis D."/>
            <person name="Shmorak S."/>
            <person name="Florentin A."/>
            <person name="Yassour M."/>
        </authorList>
    </citation>
    <scope>NUCLEOTIDE SEQUENCE</scope>
    <source>
        <strain evidence="15">2</strain>
    </source>
</reference>
<reference evidence="13 16" key="1">
    <citation type="submission" date="2018-08" db="EMBL/GenBank/DDBJ databases">
        <title>A genome reference for cultivated species of the human gut microbiota.</title>
        <authorList>
            <person name="Zou Y."/>
            <person name="Xue W."/>
            <person name="Luo G."/>
        </authorList>
    </citation>
    <scope>NUCLEOTIDE SEQUENCE [LARGE SCALE GENOMIC DNA]</scope>
    <source>
        <strain evidence="13 16">AF14-1AC</strain>
    </source>
</reference>
<evidence type="ECO:0000313" key="9">
    <source>
        <dbReference type="EMBL" id="KAA5405301.1"/>
    </source>
</evidence>
<feature type="short sequence motif" description="Histidine triad motif" evidence="2 3">
    <location>
        <begin position="91"/>
        <end position="95"/>
    </location>
</feature>
<evidence type="ECO:0000313" key="11">
    <source>
        <dbReference type="EMBL" id="MDU0270340.1"/>
    </source>
</evidence>
<evidence type="ECO:0000313" key="19">
    <source>
        <dbReference type="Proteomes" id="UP000441162"/>
    </source>
</evidence>
<dbReference type="EMBL" id="CP126056">
    <property type="protein sequence ID" value="WHX10645.1"/>
    <property type="molecule type" value="Genomic_DNA"/>
</dbReference>
<feature type="domain" description="HIT" evidence="4">
    <location>
        <begin position="4"/>
        <end position="107"/>
    </location>
</feature>
<evidence type="ECO:0000313" key="17">
    <source>
        <dbReference type="Proteomes" id="UP000294834"/>
    </source>
</evidence>
<name>A0A076IJV6_9BACT</name>
<dbReference type="Proteomes" id="UP000294834">
    <property type="component" value="Unassembled WGS sequence"/>
</dbReference>
<reference evidence="11" key="8">
    <citation type="submission" date="2023-10" db="EMBL/GenBank/DDBJ databases">
        <title>Genome of Potential pathogenic bacteria in Crohn's disease.</title>
        <authorList>
            <person name="Rodriguez-Palacios A."/>
        </authorList>
    </citation>
    <scope>NUCLEOTIDE SEQUENCE</scope>
    <source>
        <strain evidence="11">CavFT-hAR62</strain>
    </source>
</reference>
<dbReference type="PROSITE" id="PS51084">
    <property type="entry name" value="HIT_2"/>
    <property type="match status" value="1"/>
</dbReference>
<dbReference type="EMBL" id="VVZB01000003">
    <property type="protein sequence ID" value="KAA5384550.1"/>
    <property type="molecule type" value="Genomic_DNA"/>
</dbReference>
<dbReference type="Proteomes" id="UP000500949">
    <property type="component" value="Chromosome"/>
</dbReference>
<evidence type="ECO:0000313" key="15">
    <source>
        <dbReference type="EMBL" id="WHX10645.1"/>
    </source>
</evidence>
<evidence type="ECO:0000313" key="20">
    <source>
        <dbReference type="Proteomes" id="UP000481616"/>
    </source>
</evidence>
<dbReference type="RefSeq" id="WP_007834797.1">
    <property type="nucleotide sequence ID" value="NZ_BAABYF010000001.1"/>
</dbReference>
<evidence type="ECO:0000313" key="23">
    <source>
        <dbReference type="Proteomes" id="UP001177934"/>
    </source>
</evidence>
<dbReference type="Proteomes" id="UP001177934">
    <property type="component" value="Chromosome"/>
</dbReference>
<dbReference type="Proteomes" id="UP000283678">
    <property type="component" value="Unassembled WGS sequence"/>
</dbReference>
<dbReference type="GeneID" id="93445318"/>
<evidence type="ECO:0000313" key="16">
    <source>
        <dbReference type="Proteomes" id="UP000283678"/>
    </source>
</evidence>
<protein>
    <submittedName>
        <fullName evidence="12">HIT domain-containing protein</fullName>
    </submittedName>
    <submittedName>
        <fullName evidence="15">HIT family protein</fullName>
        <ecNumber evidence="15">2.1.1.-</ecNumber>
    </submittedName>
</protein>
<dbReference type="Proteomes" id="UP000347681">
    <property type="component" value="Unassembled WGS sequence"/>
</dbReference>
<gene>
    <name evidence="5" type="ORF">CE91St7_17110</name>
    <name evidence="13" type="ORF">DWW04_08515</name>
    <name evidence="14" type="ORF">E1J06_01015</name>
    <name evidence="9" type="ORF">F2Y51_09720</name>
    <name evidence="8" type="ORF">F2Y58_10905</name>
    <name evidence="7" type="ORF">F2Y61_09815</name>
    <name evidence="6" type="ORF">F2Z07_08830</name>
    <name evidence="12" type="ORF">GKD17_01335</name>
    <name evidence="10" type="ORF">KSU80_11395</name>
    <name evidence="15" type="ORF">QNN11_03965</name>
    <name evidence="11" type="ORF">RVH45_10605</name>
</gene>
<dbReference type="Pfam" id="PF01230">
    <property type="entry name" value="HIT"/>
    <property type="match status" value="1"/>
</dbReference>
<dbReference type="KEGG" id="bdo:EL88_02020"/>
<evidence type="ECO:0000313" key="12">
    <source>
        <dbReference type="EMBL" id="QJR75122.1"/>
    </source>
</evidence>
<dbReference type="EMBL" id="VVZV01000008">
    <property type="protein sequence ID" value="KAA5320788.1"/>
    <property type="molecule type" value="Genomic_DNA"/>
</dbReference>
<dbReference type="Proteomes" id="UP001181086">
    <property type="component" value="Unassembled WGS sequence"/>
</dbReference>
<dbReference type="InterPro" id="IPR036265">
    <property type="entry name" value="HIT-like_sf"/>
</dbReference>
<accession>A0A076IJV6</accession>
<sequence length="135" mass="15055">MATIFSRIITGEIPSYKVAENDQFYAFLDINPLTKGHTLVVPKCEVDYIFDLEDNELAAMHVFAKSVALAIQKVFPCKKVGEAVIGLEVPHAHIHLIPIQKESDMIFSNPKLKLTNEEFVEVATAINQAWEGGDK</sequence>
<evidence type="ECO:0000313" key="7">
    <source>
        <dbReference type="EMBL" id="KAA5384550.1"/>
    </source>
</evidence>
<reference evidence="18 19" key="2">
    <citation type="journal article" date="2019" name="Nat. Med.">
        <title>A library of human gut bacterial isolates paired with longitudinal multiomics data enables mechanistic microbiome research.</title>
        <authorList>
            <person name="Poyet M."/>
            <person name="Groussin M."/>
            <person name="Gibbons S.M."/>
            <person name="Avila-Pacheco J."/>
            <person name="Jiang X."/>
            <person name="Kearney S.M."/>
            <person name="Perrotta A.R."/>
            <person name="Berdy B."/>
            <person name="Zhao S."/>
            <person name="Lieberman T.D."/>
            <person name="Swanson P.K."/>
            <person name="Smith M."/>
            <person name="Roesemann S."/>
            <person name="Alexander J.E."/>
            <person name="Rich S.A."/>
            <person name="Livny J."/>
            <person name="Vlamakis H."/>
            <person name="Clish C."/>
            <person name="Bullock K."/>
            <person name="Deik A."/>
            <person name="Scott J."/>
            <person name="Pierce K.A."/>
            <person name="Xavier R.J."/>
            <person name="Alm E.J."/>
        </authorList>
    </citation>
    <scope>NUCLEOTIDE SEQUENCE [LARGE SCALE GENOMIC DNA]</scope>
    <source>
        <strain evidence="8 20">BIOML-A1</strain>
        <strain evidence="6 21">BIOML-A25</strain>
        <strain evidence="9 19">BIOML-A4</strain>
        <strain evidence="7 18">BIOML-A5</strain>
    </source>
</reference>
<evidence type="ECO:0000313" key="6">
    <source>
        <dbReference type="EMBL" id="KAA5320788.1"/>
    </source>
</evidence>
<evidence type="ECO:0000313" key="10">
    <source>
        <dbReference type="EMBL" id="MBV3123783.1"/>
    </source>
</evidence>
<dbReference type="KEGG" id="bdh:GV66_04180"/>
<dbReference type="EMBL" id="SLTX01000001">
    <property type="protein sequence ID" value="TDB06104.1"/>
    <property type="molecule type" value="Genomic_DNA"/>
</dbReference>
<reference evidence="14 17" key="3">
    <citation type="journal article" date="2019" name="Nat. Microbiol.">
        <title>Genomic variation and strain-specific functional adaptation in the human gut microbiome during early life.</title>
        <authorList>
            <person name="Vatanen T."/>
            <person name="Plichta D.R."/>
            <person name="Somani J."/>
            <person name="Munch P.C."/>
            <person name="Arthur T.D."/>
            <person name="Hall A.B."/>
            <person name="Rudolf S."/>
            <person name="Oakeley E.J."/>
            <person name="Ke X."/>
            <person name="Young R.A."/>
            <person name="Haiser H.J."/>
            <person name="Kolde R."/>
            <person name="Yassour M."/>
            <person name="Luopajarvi K."/>
            <person name="Siljander H."/>
            <person name="Virtanen S.M."/>
            <person name="Ilonen J."/>
            <person name="Uibo R."/>
            <person name="Tillmann V."/>
            <person name="Mokurov S."/>
            <person name="Dorshakova N."/>
            <person name="Porter J.A."/>
            <person name="McHardy A.C."/>
            <person name="Lahdesmaki H."/>
            <person name="Vlamakis H."/>
            <person name="Huttenhower C."/>
            <person name="Knip M."/>
            <person name="Xavier R.J."/>
        </authorList>
    </citation>
    <scope>NUCLEOTIDE SEQUENCE [LARGE SCALE GENOMIC DNA]</scope>
    <source>
        <strain evidence="14 17">RJX1052</strain>
    </source>
</reference>
<evidence type="ECO:0000313" key="21">
    <source>
        <dbReference type="Proteomes" id="UP000481700"/>
    </source>
</evidence>